<keyword evidence="2" id="KW-1133">Transmembrane helix</keyword>
<organism evidence="4 5">
    <name type="scientific">Pisolithus tinctorius Marx 270</name>
    <dbReference type="NCBI Taxonomy" id="870435"/>
    <lineage>
        <taxon>Eukaryota</taxon>
        <taxon>Fungi</taxon>
        <taxon>Dikarya</taxon>
        <taxon>Basidiomycota</taxon>
        <taxon>Agaricomycotina</taxon>
        <taxon>Agaricomycetes</taxon>
        <taxon>Agaricomycetidae</taxon>
        <taxon>Boletales</taxon>
        <taxon>Sclerodermatineae</taxon>
        <taxon>Pisolithaceae</taxon>
        <taxon>Pisolithus</taxon>
    </lineage>
</organism>
<gene>
    <name evidence="4" type="ORF">M404DRAFT_121271</name>
</gene>
<protein>
    <recommendedName>
        <fullName evidence="3">DUF7729 domain-containing protein</fullName>
    </recommendedName>
</protein>
<dbReference type="HOGENOM" id="CLU_042319_4_1_1"/>
<dbReference type="PANTHER" id="PTHR39460">
    <property type="entry name" value="EXPRESSED PROTEIN"/>
    <property type="match status" value="1"/>
</dbReference>
<evidence type="ECO:0000313" key="4">
    <source>
        <dbReference type="EMBL" id="KIO14252.1"/>
    </source>
</evidence>
<feature type="region of interest" description="Disordered" evidence="1">
    <location>
        <begin position="1"/>
        <end position="27"/>
    </location>
</feature>
<keyword evidence="2" id="KW-0472">Membrane</keyword>
<evidence type="ECO:0000256" key="2">
    <source>
        <dbReference type="SAM" id="Phobius"/>
    </source>
</evidence>
<keyword evidence="5" id="KW-1185">Reference proteome</keyword>
<dbReference type="PANTHER" id="PTHR39460:SF1">
    <property type="entry name" value="C6 TRANSCRIPTION FACTOR"/>
    <property type="match status" value="1"/>
</dbReference>
<evidence type="ECO:0000313" key="5">
    <source>
        <dbReference type="Proteomes" id="UP000054217"/>
    </source>
</evidence>
<name>A0A0C3KXK5_PISTI</name>
<dbReference type="Pfam" id="PF24855">
    <property type="entry name" value="DUF7729"/>
    <property type="match status" value="1"/>
</dbReference>
<dbReference type="AlphaFoldDB" id="A0A0C3KXK5"/>
<proteinExistence type="predicted"/>
<feature type="domain" description="DUF7729" evidence="3">
    <location>
        <begin position="136"/>
        <end position="344"/>
    </location>
</feature>
<dbReference type="InParanoid" id="A0A0C3KXK5"/>
<dbReference type="Proteomes" id="UP000054217">
    <property type="component" value="Unassembled WGS sequence"/>
</dbReference>
<feature type="transmembrane region" description="Helical" evidence="2">
    <location>
        <begin position="356"/>
        <end position="376"/>
    </location>
</feature>
<accession>A0A0C3KXK5</accession>
<feature type="region of interest" description="Disordered" evidence="1">
    <location>
        <begin position="93"/>
        <end position="138"/>
    </location>
</feature>
<feature type="compositionally biased region" description="Low complexity" evidence="1">
    <location>
        <begin position="103"/>
        <end position="122"/>
    </location>
</feature>
<keyword evidence="2" id="KW-0812">Transmembrane</keyword>
<reference evidence="5" key="2">
    <citation type="submission" date="2015-01" db="EMBL/GenBank/DDBJ databases">
        <title>Evolutionary Origins and Diversification of the Mycorrhizal Mutualists.</title>
        <authorList>
            <consortium name="DOE Joint Genome Institute"/>
            <consortium name="Mycorrhizal Genomics Consortium"/>
            <person name="Kohler A."/>
            <person name="Kuo A."/>
            <person name="Nagy L.G."/>
            <person name="Floudas D."/>
            <person name="Copeland A."/>
            <person name="Barry K.W."/>
            <person name="Cichocki N."/>
            <person name="Veneault-Fourrey C."/>
            <person name="LaButti K."/>
            <person name="Lindquist E.A."/>
            <person name="Lipzen A."/>
            <person name="Lundell T."/>
            <person name="Morin E."/>
            <person name="Murat C."/>
            <person name="Riley R."/>
            <person name="Ohm R."/>
            <person name="Sun H."/>
            <person name="Tunlid A."/>
            <person name="Henrissat B."/>
            <person name="Grigoriev I.V."/>
            <person name="Hibbett D.S."/>
            <person name="Martin F."/>
        </authorList>
    </citation>
    <scope>NUCLEOTIDE SEQUENCE [LARGE SCALE GENOMIC DNA]</scope>
    <source>
        <strain evidence="5">Marx 270</strain>
    </source>
</reference>
<dbReference type="OrthoDB" id="2564812at2759"/>
<dbReference type="EMBL" id="KN831945">
    <property type="protein sequence ID" value="KIO14252.1"/>
    <property type="molecule type" value="Genomic_DNA"/>
</dbReference>
<reference evidence="4 5" key="1">
    <citation type="submission" date="2014-04" db="EMBL/GenBank/DDBJ databases">
        <authorList>
            <consortium name="DOE Joint Genome Institute"/>
            <person name="Kuo A."/>
            <person name="Kohler A."/>
            <person name="Costa M.D."/>
            <person name="Nagy L.G."/>
            <person name="Floudas D."/>
            <person name="Copeland A."/>
            <person name="Barry K.W."/>
            <person name="Cichocki N."/>
            <person name="Veneault-Fourrey C."/>
            <person name="LaButti K."/>
            <person name="Lindquist E.A."/>
            <person name="Lipzen A."/>
            <person name="Lundell T."/>
            <person name="Morin E."/>
            <person name="Murat C."/>
            <person name="Sun H."/>
            <person name="Tunlid A."/>
            <person name="Henrissat B."/>
            <person name="Grigoriev I.V."/>
            <person name="Hibbett D.S."/>
            <person name="Martin F."/>
            <person name="Nordberg H.P."/>
            <person name="Cantor M.N."/>
            <person name="Hua S.X."/>
        </authorList>
    </citation>
    <scope>NUCLEOTIDE SEQUENCE [LARGE SCALE GENOMIC DNA]</scope>
    <source>
        <strain evidence="4 5">Marx 270</strain>
    </source>
</reference>
<feature type="transmembrane region" description="Helical" evidence="2">
    <location>
        <begin position="45"/>
        <end position="64"/>
    </location>
</feature>
<feature type="compositionally biased region" description="Pro residues" evidence="1">
    <location>
        <begin position="123"/>
        <end position="138"/>
    </location>
</feature>
<sequence length="377" mass="41203">MFTPPPSPNPPETRPPPSLPTTVPPLAPVVTSSPSKYKVARRLRWSVLVVPFALIIIAATTRFLTHPAAFDLLIPGAENKWDQWTEKIFDWSPHSGHSHSSPHNHPGTTSPPTLFRRAATPTTAPPVPQNPTLPTPFPQPFDTTLSTNFSTTECYNFFLNMTQTTPFRSCRPFSLLITHSQAFQEAQNNITEMNTDIWGTCNTDLSWDQCSINMAWFVSALQSSCVIDLGDQNAMAVDTLIALQAYDLMRNASCQVDTATNAYCYVESVGNSDPSSYWFYLLPLGQPLVGITTGACNECTEQLMAMYANALASSNGTLLGALQQTYENAAKTLDNACGLNYAQTVNVSNVALSRAGMPYVGILLLGVFFALFLLFAT</sequence>
<evidence type="ECO:0000256" key="1">
    <source>
        <dbReference type="SAM" id="MobiDB-lite"/>
    </source>
</evidence>
<evidence type="ECO:0000259" key="3">
    <source>
        <dbReference type="Pfam" id="PF24855"/>
    </source>
</evidence>
<dbReference type="InterPro" id="IPR056146">
    <property type="entry name" value="DUF7729"/>
</dbReference>